<protein>
    <recommendedName>
        <fullName evidence="3">ADP ribosyltransferase domain-containing protein</fullName>
    </recommendedName>
</protein>
<dbReference type="AlphaFoldDB" id="A0A6C0LFL0"/>
<evidence type="ECO:0000256" key="1">
    <source>
        <dbReference type="SAM" id="MobiDB-lite"/>
    </source>
</evidence>
<reference evidence="2" key="1">
    <citation type="journal article" date="2020" name="Nature">
        <title>Giant virus diversity and host interactions through global metagenomics.</title>
        <authorList>
            <person name="Schulz F."/>
            <person name="Roux S."/>
            <person name="Paez-Espino D."/>
            <person name="Jungbluth S."/>
            <person name="Walsh D.A."/>
            <person name="Denef V.J."/>
            <person name="McMahon K.D."/>
            <person name="Konstantinidis K.T."/>
            <person name="Eloe-Fadrosh E.A."/>
            <person name="Kyrpides N.C."/>
            <person name="Woyke T."/>
        </authorList>
    </citation>
    <scope>NUCLEOTIDE SEQUENCE</scope>
    <source>
        <strain evidence="2">GVMAG-M-3300027804-47</strain>
    </source>
</reference>
<organism evidence="2">
    <name type="scientific">viral metagenome</name>
    <dbReference type="NCBI Taxonomy" id="1070528"/>
    <lineage>
        <taxon>unclassified sequences</taxon>
        <taxon>metagenomes</taxon>
        <taxon>organismal metagenomes</taxon>
    </lineage>
</organism>
<evidence type="ECO:0008006" key="3">
    <source>
        <dbReference type="Google" id="ProtNLM"/>
    </source>
</evidence>
<dbReference type="EMBL" id="MN740482">
    <property type="protein sequence ID" value="QHU29200.1"/>
    <property type="molecule type" value="Genomic_DNA"/>
</dbReference>
<name>A0A6C0LFL0_9ZZZZ</name>
<feature type="region of interest" description="Disordered" evidence="1">
    <location>
        <begin position="415"/>
        <end position="442"/>
    </location>
</feature>
<proteinExistence type="predicted"/>
<dbReference type="SUPFAM" id="SSF56399">
    <property type="entry name" value="ADP-ribosylation"/>
    <property type="match status" value="1"/>
</dbReference>
<accession>A0A6C0LFL0</accession>
<sequence length="455" mass="51743">MEGLFVYDPIHLENIPMNDYLLNDTNNVVFILNKKAYGVNKALFMFNNEMKRCIIKNKALLKQATYDNSETFYNIGYFIGKKIIVKLSTLNDVLKTHRIIELTSKTTGDTYINKELLELTTIGLLKSEDSIGKVNFKHALEDVYFDELISKLLEEYSWLLYKHINNSLLNPELYNNNEPLKYELISVLKHDFKARNKKTFKNIDFKRAIDKVITNIDRVFIEAAPRYEKTYIHKVFYRGMRGKYGNQLENIGDSSLILNYTSVSSAYTEAQKFAGKASDAVIYKIYLDEGLPYINMVSTAIIKQEEEYLLPRNIIFELISKKGNEYTVLAKPFKPDQFTIKTGCISYDFYDIVPIVPTMLSASTASSTPKAARAAKADSGKDKIIPAKLKRCPKGMMRNKITNECVPKNAANAAKAVNAKPKQTTPPKPNAKPKLGRCPNGTRRNPITLLCDAKL</sequence>
<dbReference type="Gene3D" id="3.90.176.10">
    <property type="entry name" value="Toxin ADP-ribosyltransferase, Chain A, domain 1"/>
    <property type="match status" value="1"/>
</dbReference>
<evidence type="ECO:0000313" key="2">
    <source>
        <dbReference type="EMBL" id="QHU29200.1"/>
    </source>
</evidence>